<dbReference type="EMBL" id="CAVLGL010000001">
    <property type="protein sequence ID" value="CAK1578464.1"/>
    <property type="molecule type" value="Genomic_DNA"/>
</dbReference>
<organism evidence="8 9">
    <name type="scientific">Parnassius mnemosyne</name>
    <name type="common">clouded apollo</name>
    <dbReference type="NCBI Taxonomy" id="213953"/>
    <lineage>
        <taxon>Eukaryota</taxon>
        <taxon>Metazoa</taxon>
        <taxon>Ecdysozoa</taxon>
        <taxon>Arthropoda</taxon>
        <taxon>Hexapoda</taxon>
        <taxon>Insecta</taxon>
        <taxon>Pterygota</taxon>
        <taxon>Neoptera</taxon>
        <taxon>Endopterygota</taxon>
        <taxon>Lepidoptera</taxon>
        <taxon>Glossata</taxon>
        <taxon>Ditrysia</taxon>
        <taxon>Papilionoidea</taxon>
        <taxon>Papilionidae</taxon>
        <taxon>Parnassiinae</taxon>
        <taxon>Parnassini</taxon>
        <taxon>Parnassius</taxon>
        <taxon>Driopa</taxon>
    </lineage>
</organism>
<evidence type="ECO:0000256" key="5">
    <source>
        <dbReference type="PIRSR" id="PIRSR640255-2"/>
    </source>
</evidence>
<evidence type="ECO:0000256" key="2">
    <source>
        <dbReference type="ARBA" id="ARBA00022722"/>
    </source>
</evidence>
<evidence type="ECO:0000259" key="7">
    <source>
        <dbReference type="SMART" id="SM00892"/>
    </source>
</evidence>
<feature type="active site" description="Proton acceptor" evidence="4">
    <location>
        <position position="272"/>
    </location>
</feature>
<proteinExistence type="inferred from homology"/>
<feature type="domain" description="DNA/RNA non-specific endonuclease/pyrophosphatase/phosphodiesterase" evidence="7">
    <location>
        <begin position="187"/>
        <end position="431"/>
    </location>
</feature>
<dbReference type="PANTHER" id="PTHR13966">
    <property type="entry name" value="ENDONUCLEASE RELATED"/>
    <property type="match status" value="1"/>
</dbReference>
<dbReference type="AlphaFoldDB" id="A0AAV1K7W2"/>
<comment type="similarity">
    <text evidence="1">Belongs to the DNA/RNA non-specific endonuclease family.</text>
</comment>
<evidence type="ECO:0000313" key="8">
    <source>
        <dbReference type="EMBL" id="CAK1578464.1"/>
    </source>
</evidence>
<dbReference type="SUPFAM" id="SSF54060">
    <property type="entry name" value="His-Me finger endonucleases"/>
    <property type="match status" value="1"/>
</dbReference>
<dbReference type="GO" id="GO:0000014">
    <property type="term" value="F:single-stranded DNA endodeoxyribonuclease activity"/>
    <property type="evidence" value="ECO:0007669"/>
    <property type="project" value="TreeGrafter"/>
</dbReference>
<evidence type="ECO:0000256" key="6">
    <source>
        <dbReference type="SAM" id="SignalP"/>
    </source>
</evidence>
<keyword evidence="3" id="KW-0255">Endonuclease</keyword>
<dbReference type="GO" id="GO:0005743">
    <property type="term" value="C:mitochondrial inner membrane"/>
    <property type="evidence" value="ECO:0007669"/>
    <property type="project" value="TreeGrafter"/>
</dbReference>
<dbReference type="SMART" id="SM00892">
    <property type="entry name" value="Endonuclease_NS"/>
    <property type="match status" value="1"/>
</dbReference>
<accession>A0AAV1K7W2</accession>
<protein>
    <recommendedName>
        <fullName evidence="7">DNA/RNA non-specific endonuclease/pyrophosphatase/phosphodiesterase domain-containing protein</fullName>
    </recommendedName>
</protein>
<keyword evidence="6" id="KW-0732">Signal</keyword>
<dbReference type="GO" id="GO:0004521">
    <property type="term" value="F:RNA endonuclease activity"/>
    <property type="evidence" value="ECO:0007669"/>
    <property type="project" value="TreeGrafter"/>
</dbReference>
<feature type="chain" id="PRO_5043785297" description="DNA/RNA non-specific endonuclease/pyrophosphatase/phosphodiesterase domain-containing protein" evidence="6">
    <location>
        <begin position="17"/>
        <end position="448"/>
    </location>
</feature>
<feature type="binding site" evidence="5">
    <location>
        <position position="302"/>
    </location>
    <ligand>
        <name>Mg(2+)</name>
        <dbReference type="ChEBI" id="CHEBI:18420"/>
        <note>catalytic</note>
    </ligand>
</feature>
<keyword evidence="3" id="KW-0378">Hydrolase</keyword>
<name>A0AAV1K7W2_9NEOP</name>
<gene>
    <name evidence="8" type="ORF">PARMNEM_LOCUS541</name>
</gene>
<dbReference type="InterPro" id="IPR044925">
    <property type="entry name" value="His-Me_finger_sf"/>
</dbReference>
<sequence>MRLIFAFTAILVTVLALPAKLPDLIEPSELALVLNEEDFEGYLDAWLEIQQKKYANETQFDLRSGCSIRVNGDLGQPQPVYIHRNNYLTPKGNSGRIQLNTGEQVTIACTGSGRTIRHPNIARNVNTATATCVNNAIISGPGWLNGNGQFKQLTCSTHSLPEAVSTSERCFNNNIVIRVGYIVNNVFYPLYWSCFDQRRLEVLYVWYDQRPTNAVHQTGVERPSWSAGSFFPGVNVNNRYTQAQQKNTIAGYVGNSLANKYITNTQFLSRGHLAAKSDFVFAVGQRATFYFINAAPQWQPFNAGNWNSLEINLKKRIGQAGYNTVIYTGTFGVTQLRNANNRLVDIYLHRDNNNNEQIPVPLYYYKVAYDASRRLGTAFIGINNPYYTLAEARSRQFCTDRCRNNAAFNWIGWQPDRVDIGYSFCCTIADFRKVVKHLPNFSVNGLLT</sequence>
<dbReference type="GO" id="GO:0003676">
    <property type="term" value="F:nucleic acid binding"/>
    <property type="evidence" value="ECO:0007669"/>
    <property type="project" value="InterPro"/>
</dbReference>
<dbReference type="Gene3D" id="3.40.570.10">
    <property type="entry name" value="Extracellular Endonuclease, subunit A"/>
    <property type="match status" value="1"/>
</dbReference>
<evidence type="ECO:0000256" key="3">
    <source>
        <dbReference type="ARBA" id="ARBA00022759"/>
    </source>
</evidence>
<dbReference type="GO" id="GO:0006309">
    <property type="term" value="P:apoptotic DNA fragmentation"/>
    <property type="evidence" value="ECO:0007669"/>
    <property type="project" value="TreeGrafter"/>
</dbReference>
<dbReference type="Pfam" id="PF01223">
    <property type="entry name" value="Endonuclease_NS"/>
    <property type="match status" value="1"/>
</dbReference>
<dbReference type="GO" id="GO:0046872">
    <property type="term" value="F:metal ion binding"/>
    <property type="evidence" value="ECO:0007669"/>
    <property type="project" value="UniProtKB-KW"/>
</dbReference>
<keyword evidence="9" id="KW-1185">Reference proteome</keyword>
<evidence type="ECO:0000313" key="9">
    <source>
        <dbReference type="Proteomes" id="UP001314205"/>
    </source>
</evidence>
<dbReference type="InterPro" id="IPR001604">
    <property type="entry name" value="Endo_G_ENPP1-like_dom"/>
</dbReference>
<dbReference type="FunFam" id="3.40.570.10:FF:000007">
    <property type="entry name" value="Alkaline nuclease"/>
    <property type="match status" value="1"/>
</dbReference>
<keyword evidence="2" id="KW-0540">Nuclease</keyword>
<evidence type="ECO:0000256" key="4">
    <source>
        <dbReference type="PIRSR" id="PIRSR640255-1"/>
    </source>
</evidence>
<dbReference type="Proteomes" id="UP001314205">
    <property type="component" value="Unassembled WGS sequence"/>
</dbReference>
<feature type="signal peptide" evidence="6">
    <location>
        <begin position="1"/>
        <end position="16"/>
    </location>
</feature>
<dbReference type="InterPro" id="IPR040255">
    <property type="entry name" value="Non-specific_endonuclease"/>
</dbReference>
<reference evidence="8 9" key="1">
    <citation type="submission" date="2023-11" db="EMBL/GenBank/DDBJ databases">
        <authorList>
            <person name="Hedman E."/>
            <person name="Englund M."/>
            <person name="Stromberg M."/>
            <person name="Nyberg Akerstrom W."/>
            <person name="Nylinder S."/>
            <person name="Jareborg N."/>
            <person name="Kallberg Y."/>
            <person name="Kronander E."/>
        </authorList>
    </citation>
    <scope>NUCLEOTIDE SEQUENCE [LARGE SCALE GENOMIC DNA]</scope>
</reference>
<evidence type="ECO:0000256" key="1">
    <source>
        <dbReference type="ARBA" id="ARBA00010052"/>
    </source>
</evidence>
<comment type="caution">
    <text evidence="8">The sequence shown here is derived from an EMBL/GenBank/DDBJ whole genome shotgun (WGS) entry which is preliminary data.</text>
</comment>
<keyword evidence="5" id="KW-0479">Metal-binding</keyword>
<dbReference type="PANTHER" id="PTHR13966:SF19">
    <property type="entry name" value="NUCLEASE EXOG, MITOCHONDRIAL"/>
    <property type="match status" value="1"/>
</dbReference>
<dbReference type="InterPro" id="IPR044929">
    <property type="entry name" value="DNA/RNA_non-sp_Endonuclease_sf"/>
</dbReference>
<dbReference type="GO" id="GO:0005634">
    <property type="term" value="C:nucleus"/>
    <property type="evidence" value="ECO:0007669"/>
    <property type="project" value="TreeGrafter"/>
</dbReference>